<reference evidence="10 11" key="1">
    <citation type="journal article" date="2016" name="Nat. Commun.">
        <title>Thousands of microbial genomes shed light on interconnected biogeochemical processes in an aquifer system.</title>
        <authorList>
            <person name="Anantharaman K."/>
            <person name="Brown C.T."/>
            <person name="Hug L.A."/>
            <person name="Sharon I."/>
            <person name="Castelle C.J."/>
            <person name="Probst A.J."/>
            <person name="Thomas B.C."/>
            <person name="Singh A."/>
            <person name="Wilkins M.J."/>
            <person name="Karaoz U."/>
            <person name="Brodie E.L."/>
            <person name="Williams K.H."/>
            <person name="Hubbard S.S."/>
            <person name="Banfield J.F."/>
        </authorList>
    </citation>
    <scope>NUCLEOTIDE SEQUENCE [LARGE SCALE GENOMIC DNA]</scope>
</reference>
<dbReference type="GO" id="GO:0005737">
    <property type="term" value="C:cytoplasm"/>
    <property type="evidence" value="ECO:0007669"/>
    <property type="project" value="TreeGrafter"/>
</dbReference>
<dbReference type="STRING" id="1801663.A2175_00905"/>
<dbReference type="Proteomes" id="UP000176755">
    <property type="component" value="Unassembled WGS sequence"/>
</dbReference>
<keyword evidence="6 8" id="KW-0067">ATP-binding</keyword>
<dbReference type="AlphaFoldDB" id="A0A1G2DZK4"/>
<sequence length="203" mass="23517">MQKNSYSGKFIVIEGLDGSGQSTQTGLLRDFLIKKGQEVILTKEPTRDSEAGKKIKEILDEKIRIEPQKLQDLFAQDRKEHLEKLIVPALKEGKTVISDRYFFSTFAYGAADGLDLEWLIKLNNDFLSSDLIFILKVSPEVCVQRIEKRGEGIKLFEKKEKLEKVWKTYEILPSRFKNVYMIDGEKTIVEVFSQIKDIIKKRR</sequence>
<evidence type="ECO:0000256" key="1">
    <source>
        <dbReference type="ARBA" id="ARBA00009776"/>
    </source>
</evidence>
<feature type="domain" description="Thymidylate kinase-like" evidence="9">
    <location>
        <begin position="13"/>
        <end position="195"/>
    </location>
</feature>
<comment type="caution">
    <text evidence="8">Lacks conserved residue(s) required for the propagation of feature annotation.</text>
</comment>
<evidence type="ECO:0000256" key="5">
    <source>
        <dbReference type="ARBA" id="ARBA00022777"/>
    </source>
</evidence>
<dbReference type="GO" id="GO:0005524">
    <property type="term" value="F:ATP binding"/>
    <property type="evidence" value="ECO:0007669"/>
    <property type="project" value="UniProtKB-UniRule"/>
</dbReference>
<evidence type="ECO:0000256" key="2">
    <source>
        <dbReference type="ARBA" id="ARBA00022679"/>
    </source>
</evidence>
<evidence type="ECO:0000256" key="7">
    <source>
        <dbReference type="ARBA" id="ARBA00048743"/>
    </source>
</evidence>
<dbReference type="PANTHER" id="PTHR10344">
    <property type="entry name" value="THYMIDYLATE KINASE"/>
    <property type="match status" value="1"/>
</dbReference>
<dbReference type="CDD" id="cd01672">
    <property type="entry name" value="TMPK"/>
    <property type="match status" value="1"/>
</dbReference>
<dbReference type="Gene3D" id="3.40.50.300">
    <property type="entry name" value="P-loop containing nucleotide triphosphate hydrolases"/>
    <property type="match status" value="1"/>
</dbReference>
<dbReference type="InterPro" id="IPR039430">
    <property type="entry name" value="Thymidylate_kin-like_dom"/>
</dbReference>
<accession>A0A1G2DZK4</accession>
<keyword evidence="5 8" id="KW-0418">Kinase</keyword>
<evidence type="ECO:0000259" key="9">
    <source>
        <dbReference type="Pfam" id="PF02223"/>
    </source>
</evidence>
<comment type="similarity">
    <text evidence="1 8">Belongs to the thymidylate kinase family.</text>
</comment>
<dbReference type="GO" id="GO:0004798">
    <property type="term" value="F:dTMP kinase activity"/>
    <property type="evidence" value="ECO:0007669"/>
    <property type="project" value="UniProtKB-UniRule"/>
</dbReference>
<comment type="function">
    <text evidence="8">Phosphorylation of dTMP to form dTDP in both de novo and salvage pathways of dTTP synthesis.</text>
</comment>
<dbReference type="InterPro" id="IPR018094">
    <property type="entry name" value="Thymidylate_kinase"/>
</dbReference>
<protein>
    <recommendedName>
        <fullName evidence="8">Thymidylate kinase</fullName>
        <ecNumber evidence="8">2.7.4.9</ecNumber>
    </recommendedName>
    <alternativeName>
        <fullName evidence="8">dTMP kinase</fullName>
    </alternativeName>
</protein>
<evidence type="ECO:0000313" key="10">
    <source>
        <dbReference type="EMBL" id="OGZ18822.1"/>
    </source>
</evidence>
<organism evidence="10 11">
    <name type="scientific">Candidatus Nealsonbacteria bacterium RBG_13_42_11</name>
    <dbReference type="NCBI Taxonomy" id="1801663"/>
    <lineage>
        <taxon>Bacteria</taxon>
        <taxon>Candidatus Nealsoniibacteriota</taxon>
    </lineage>
</organism>
<dbReference type="HAMAP" id="MF_00165">
    <property type="entry name" value="Thymidylate_kinase"/>
    <property type="match status" value="1"/>
</dbReference>
<dbReference type="NCBIfam" id="TIGR00041">
    <property type="entry name" value="DTMP_kinase"/>
    <property type="match status" value="1"/>
</dbReference>
<evidence type="ECO:0000256" key="3">
    <source>
        <dbReference type="ARBA" id="ARBA00022727"/>
    </source>
</evidence>
<evidence type="ECO:0000256" key="4">
    <source>
        <dbReference type="ARBA" id="ARBA00022741"/>
    </source>
</evidence>
<comment type="caution">
    <text evidence="10">The sequence shown here is derived from an EMBL/GenBank/DDBJ whole genome shotgun (WGS) entry which is preliminary data.</text>
</comment>
<dbReference type="EMBL" id="MHLY01000007">
    <property type="protein sequence ID" value="OGZ18822.1"/>
    <property type="molecule type" value="Genomic_DNA"/>
</dbReference>
<dbReference type="EC" id="2.7.4.9" evidence="8"/>
<evidence type="ECO:0000313" key="11">
    <source>
        <dbReference type="Proteomes" id="UP000176755"/>
    </source>
</evidence>
<dbReference type="Pfam" id="PF02223">
    <property type="entry name" value="Thymidylate_kin"/>
    <property type="match status" value="1"/>
</dbReference>
<gene>
    <name evidence="8" type="primary">tmk</name>
    <name evidence="10" type="ORF">A2175_00905</name>
</gene>
<dbReference type="GO" id="GO:0006227">
    <property type="term" value="P:dUDP biosynthetic process"/>
    <property type="evidence" value="ECO:0007669"/>
    <property type="project" value="TreeGrafter"/>
</dbReference>
<keyword evidence="4 8" id="KW-0547">Nucleotide-binding</keyword>
<name>A0A1G2DZK4_9BACT</name>
<evidence type="ECO:0000256" key="8">
    <source>
        <dbReference type="HAMAP-Rule" id="MF_00165"/>
    </source>
</evidence>
<dbReference type="SUPFAM" id="SSF52540">
    <property type="entry name" value="P-loop containing nucleoside triphosphate hydrolases"/>
    <property type="match status" value="1"/>
</dbReference>
<dbReference type="GO" id="GO:0006235">
    <property type="term" value="P:dTTP biosynthetic process"/>
    <property type="evidence" value="ECO:0007669"/>
    <property type="project" value="UniProtKB-UniRule"/>
</dbReference>
<comment type="catalytic activity">
    <reaction evidence="7 8">
        <text>dTMP + ATP = dTDP + ADP</text>
        <dbReference type="Rhea" id="RHEA:13517"/>
        <dbReference type="ChEBI" id="CHEBI:30616"/>
        <dbReference type="ChEBI" id="CHEBI:58369"/>
        <dbReference type="ChEBI" id="CHEBI:63528"/>
        <dbReference type="ChEBI" id="CHEBI:456216"/>
        <dbReference type="EC" id="2.7.4.9"/>
    </reaction>
</comment>
<evidence type="ECO:0000256" key="6">
    <source>
        <dbReference type="ARBA" id="ARBA00022840"/>
    </source>
</evidence>
<dbReference type="GO" id="GO:0006233">
    <property type="term" value="P:dTDP biosynthetic process"/>
    <property type="evidence" value="ECO:0007669"/>
    <property type="project" value="InterPro"/>
</dbReference>
<keyword evidence="3 8" id="KW-0545">Nucleotide biosynthesis</keyword>
<dbReference type="InterPro" id="IPR027417">
    <property type="entry name" value="P-loop_NTPase"/>
</dbReference>
<dbReference type="PANTHER" id="PTHR10344:SF4">
    <property type="entry name" value="UMP-CMP KINASE 2, MITOCHONDRIAL"/>
    <property type="match status" value="1"/>
</dbReference>
<proteinExistence type="inferred from homology"/>
<keyword evidence="2 8" id="KW-0808">Transferase</keyword>